<evidence type="ECO:0000256" key="2">
    <source>
        <dbReference type="ARBA" id="ARBA00022801"/>
    </source>
</evidence>
<dbReference type="PANTHER" id="PTHR43046">
    <property type="entry name" value="GDP-MANNOSE MANNOSYL HYDROLASE"/>
    <property type="match status" value="1"/>
</dbReference>
<dbReference type="PROSITE" id="PS51462">
    <property type="entry name" value="NUDIX"/>
    <property type="match status" value="1"/>
</dbReference>
<keyword evidence="2" id="KW-0378">Hydrolase</keyword>
<reference evidence="4" key="1">
    <citation type="submission" date="2020-04" db="EMBL/GenBank/DDBJ databases">
        <authorList>
            <person name="Zhang T."/>
        </authorList>
    </citation>
    <scope>NUCLEOTIDE SEQUENCE</scope>
    <source>
        <strain evidence="4">HKST-UBA11</strain>
    </source>
</reference>
<dbReference type="GO" id="GO:0016787">
    <property type="term" value="F:hydrolase activity"/>
    <property type="evidence" value="ECO:0007669"/>
    <property type="project" value="UniProtKB-KW"/>
</dbReference>
<reference evidence="4" key="2">
    <citation type="journal article" date="2021" name="Microbiome">
        <title>Successional dynamics and alternative stable states in a saline activated sludge microbial community over 9 years.</title>
        <authorList>
            <person name="Wang Y."/>
            <person name="Ye J."/>
            <person name="Ju F."/>
            <person name="Liu L."/>
            <person name="Boyd J.A."/>
            <person name="Deng Y."/>
            <person name="Parks D.H."/>
            <person name="Jiang X."/>
            <person name="Yin X."/>
            <person name="Woodcroft B.J."/>
            <person name="Tyson G.W."/>
            <person name="Hugenholtz P."/>
            <person name="Polz M.F."/>
            <person name="Zhang T."/>
        </authorList>
    </citation>
    <scope>NUCLEOTIDE SEQUENCE</scope>
    <source>
        <strain evidence="4">HKST-UBA11</strain>
    </source>
</reference>
<sequence length="146" mass="16949">MSLRYKVLSAVYVALLKDNKVVLARRYNTGYQDGNYTLPAGHIDEGETALEAGIREVEEEVGVKVSPEHMEFFHVTHRNSIDGKVYIDFYFTAKEWEGEVQNMEQEKCDDVRWFGLYNLPDNILPDVQMAMVQLKSEIYYSEVGWK</sequence>
<comment type="cofactor">
    <cofactor evidence="1">
        <name>Mg(2+)</name>
        <dbReference type="ChEBI" id="CHEBI:18420"/>
    </cofactor>
</comment>
<accession>A0A955L8C2</accession>
<protein>
    <submittedName>
        <fullName evidence="4">NUDIX domain-containing protein</fullName>
    </submittedName>
</protein>
<evidence type="ECO:0000259" key="3">
    <source>
        <dbReference type="PROSITE" id="PS51462"/>
    </source>
</evidence>
<name>A0A955L8C2_9BACT</name>
<dbReference type="InterPro" id="IPR000086">
    <property type="entry name" value="NUDIX_hydrolase_dom"/>
</dbReference>
<dbReference type="EMBL" id="JAGQLH010000051">
    <property type="protein sequence ID" value="MCA9385865.1"/>
    <property type="molecule type" value="Genomic_DNA"/>
</dbReference>
<organism evidence="4 5">
    <name type="scientific">Candidatus Dojkabacteria bacterium</name>
    <dbReference type="NCBI Taxonomy" id="2099670"/>
    <lineage>
        <taxon>Bacteria</taxon>
        <taxon>Candidatus Dojkabacteria</taxon>
    </lineage>
</organism>
<dbReference type="PANTHER" id="PTHR43046:SF16">
    <property type="entry name" value="ADP-RIBOSE PYROPHOSPHATASE YJHB-RELATED"/>
    <property type="match status" value="1"/>
</dbReference>
<dbReference type="Proteomes" id="UP000754563">
    <property type="component" value="Unassembled WGS sequence"/>
</dbReference>
<gene>
    <name evidence="4" type="ORF">KC717_04415</name>
</gene>
<dbReference type="AlphaFoldDB" id="A0A955L8C2"/>
<dbReference type="SUPFAM" id="SSF55811">
    <property type="entry name" value="Nudix"/>
    <property type="match status" value="1"/>
</dbReference>
<dbReference type="InterPro" id="IPR020476">
    <property type="entry name" value="Nudix_hydrolase"/>
</dbReference>
<dbReference type="Pfam" id="PF00293">
    <property type="entry name" value="NUDIX"/>
    <property type="match status" value="1"/>
</dbReference>
<dbReference type="Gene3D" id="3.90.79.10">
    <property type="entry name" value="Nucleoside Triphosphate Pyrophosphohydrolase"/>
    <property type="match status" value="1"/>
</dbReference>
<dbReference type="PRINTS" id="PR00502">
    <property type="entry name" value="NUDIXFAMILY"/>
</dbReference>
<dbReference type="InterPro" id="IPR015797">
    <property type="entry name" value="NUDIX_hydrolase-like_dom_sf"/>
</dbReference>
<feature type="domain" description="Nudix hydrolase" evidence="3">
    <location>
        <begin position="6"/>
        <end position="137"/>
    </location>
</feature>
<evidence type="ECO:0000313" key="4">
    <source>
        <dbReference type="EMBL" id="MCA9385865.1"/>
    </source>
</evidence>
<evidence type="ECO:0000256" key="1">
    <source>
        <dbReference type="ARBA" id="ARBA00001946"/>
    </source>
</evidence>
<comment type="caution">
    <text evidence="4">The sequence shown here is derived from an EMBL/GenBank/DDBJ whole genome shotgun (WGS) entry which is preliminary data.</text>
</comment>
<proteinExistence type="predicted"/>
<evidence type="ECO:0000313" key="5">
    <source>
        <dbReference type="Proteomes" id="UP000754563"/>
    </source>
</evidence>